<dbReference type="AlphaFoldDB" id="N1MF33"/>
<dbReference type="NCBIfam" id="TIGR01930">
    <property type="entry name" value="AcCoA-C-Actrans"/>
    <property type="match status" value="1"/>
</dbReference>
<evidence type="ECO:0000259" key="7">
    <source>
        <dbReference type="Pfam" id="PF02803"/>
    </source>
</evidence>
<evidence type="ECO:0000256" key="3">
    <source>
        <dbReference type="ARBA" id="ARBA00023315"/>
    </source>
</evidence>
<dbReference type="NCBIfam" id="NF006090">
    <property type="entry name" value="PRK08242.1"/>
    <property type="match status" value="1"/>
</dbReference>
<comment type="caution">
    <text evidence="8">The sequence shown here is derived from an EMBL/GenBank/DDBJ whole genome shotgun (WGS) entry which is preliminary data.</text>
</comment>
<dbReference type="PROSITE" id="PS00737">
    <property type="entry name" value="THIOLASE_2"/>
    <property type="match status" value="1"/>
</dbReference>
<feature type="active site" description="Proton acceptor" evidence="4">
    <location>
        <position position="338"/>
    </location>
</feature>
<dbReference type="Pfam" id="PF00108">
    <property type="entry name" value="Thiolase_N"/>
    <property type="match status" value="1"/>
</dbReference>
<dbReference type="InterPro" id="IPR020616">
    <property type="entry name" value="Thiolase_N"/>
</dbReference>
<keyword evidence="9" id="KW-1185">Reference proteome</keyword>
<dbReference type="SUPFAM" id="SSF53901">
    <property type="entry name" value="Thiolase-like"/>
    <property type="match status" value="1"/>
</dbReference>
<dbReference type="InterPro" id="IPR020610">
    <property type="entry name" value="Thiolase_AS"/>
</dbReference>
<feature type="domain" description="Thiolase C-terminal" evidence="7">
    <location>
        <begin position="231"/>
        <end position="351"/>
    </location>
</feature>
<reference evidence="9" key="2">
    <citation type="submission" date="2013-04" db="EMBL/GenBank/DDBJ databases">
        <title>Bisphenol A degrading Sphingobium sp. strain BiD32.</title>
        <authorList>
            <person name="Nielsen J.L."/>
            <person name="Zhou N.A."/>
            <person name="Kjeldal H."/>
        </authorList>
    </citation>
    <scope>NUCLEOTIDE SEQUENCE [LARGE SCALE GENOMIC DNA]</scope>
    <source>
        <strain evidence="9">BiD32</strain>
    </source>
</reference>
<sequence>MEDVILGCGSPVGEQGAAIGKTAALLAGWDDSVAGCQIDRFCGSGLEAVNMAAARVMSGMEDLIVAGGVESMSRVPMGAGGGALFFDPEVMAKANFVSQGVSADLIATLGGYSREDVDGFALRSQQKASAAQRQGRFDGSLIAVRDASGQIVLDRDEFVKPKTTMETLAGLKPSFAKLGEMGMDAVAIAKYPQTLSIRHVHTAGNSSGVVDGASAVLIGSEAAGRDLGLVPRARISAMAIVSTEPTIMLTGPGPAVRKLLAKSGLSIDDIDLFEVNEAFASVVLRFLDDLHVPEEKVNVNGGAIALGHPIGATGGMLIGTIIDELERQNLQRGVCTLCIGGGMGIATLVERV</sequence>
<dbReference type="EC" id="2.3.1.9" evidence="8"/>
<feature type="active site" description="Acyl-thioester intermediate" evidence="4">
    <location>
        <position position="42"/>
    </location>
</feature>
<dbReference type="EC" id="2.3.1.16" evidence="8"/>
<dbReference type="PANTHER" id="PTHR43365">
    <property type="entry name" value="BLR7806 PROTEIN"/>
    <property type="match status" value="1"/>
</dbReference>
<dbReference type="Pfam" id="PF02803">
    <property type="entry name" value="Thiolase_C"/>
    <property type="match status" value="1"/>
</dbReference>
<dbReference type="EMBL" id="CAVK010000009">
    <property type="protein sequence ID" value="CCW15840.1"/>
    <property type="molecule type" value="Genomic_DNA"/>
</dbReference>
<dbReference type="InterPro" id="IPR020617">
    <property type="entry name" value="Thiolase_C"/>
</dbReference>
<dbReference type="PROSITE" id="PS00099">
    <property type="entry name" value="THIOLASE_3"/>
    <property type="match status" value="1"/>
</dbReference>
<dbReference type="Proteomes" id="UP000013201">
    <property type="component" value="Unassembled WGS sequence"/>
</dbReference>
<evidence type="ECO:0000313" key="9">
    <source>
        <dbReference type="Proteomes" id="UP000013201"/>
    </source>
</evidence>
<proteinExistence type="inferred from homology"/>
<dbReference type="InterPro" id="IPR002155">
    <property type="entry name" value="Thiolase"/>
</dbReference>
<comment type="similarity">
    <text evidence="1 5">Belongs to the thiolase-like superfamily. Thiolase family.</text>
</comment>
<evidence type="ECO:0000256" key="2">
    <source>
        <dbReference type="ARBA" id="ARBA00022679"/>
    </source>
</evidence>
<dbReference type="CDD" id="cd00751">
    <property type="entry name" value="thiolase"/>
    <property type="match status" value="1"/>
</dbReference>
<evidence type="ECO:0000259" key="6">
    <source>
        <dbReference type="Pfam" id="PF00108"/>
    </source>
</evidence>
<keyword evidence="2 5" id="KW-0808">Transferase</keyword>
<dbReference type="GO" id="GO:0003985">
    <property type="term" value="F:acetyl-CoA C-acetyltransferase activity"/>
    <property type="evidence" value="ECO:0007669"/>
    <property type="project" value="UniProtKB-EC"/>
</dbReference>
<feature type="active site" description="Proton acceptor" evidence="4">
    <location>
        <position position="308"/>
    </location>
</feature>
<dbReference type="InterPro" id="IPR020613">
    <property type="entry name" value="Thiolase_CS"/>
</dbReference>
<dbReference type="PANTHER" id="PTHR43365:SF1">
    <property type="entry name" value="ACETYL-COA C-ACYLTRANSFERASE"/>
    <property type="match status" value="1"/>
</dbReference>
<dbReference type="InterPro" id="IPR016039">
    <property type="entry name" value="Thiolase-like"/>
</dbReference>
<gene>
    <name evidence="8" type="ORF">EBBID32_1680</name>
</gene>
<dbReference type="Gene3D" id="3.40.47.10">
    <property type="match status" value="2"/>
</dbReference>
<dbReference type="PIRSF" id="PIRSF000429">
    <property type="entry name" value="Ac-CoA_Ac_transf"/>
    <property type="match status" value="1"/>
</dbReference>
<reference evidence="8 9" key="1">
    <citation type="submission" date="2013-03" db="EMBL/GenBank/DDBJ databases">
        <authorList>
            <person name="Le V."/>
        </authorList>
    </citation>
    <scope>NUCLEOTIDE SEQUENCE [LARGE SCALE GENOMIC DNA]</scope>
    <source>
        <strain evidence="8 9">BiD32</strain>
    </source>
</reference>
<keyword evidence="3 5" id="KW-0012">Acyltransferase</keyword>
<evidence type="ECO:0000256" key="5">
    <source>
        <dbReference type="RuleBase" id="RU003557"/>
    </source>
</evidence>
<organism evidence="8 9">
    <name type="scientific">Sphingobium indicum BiD32</name>
    <dbReference type="NCBI Taxonomy" id="1301087"/>
    <lineage>
        <taxon>Bacteria</taxon>
        <taxon>Pseudomonadati</taxon>
        <taxon>Pseudomonadota</taxon>
        <taxon>Alphaproteobacteria</taxon>
        <taxon>Sphingomonadales</taxon>
        <taxon>Sphingomonadaceae</taxon>
        <taxon>Sphingobium</taxon>
    </lineage>
</organism>
<accession>N1MF33</accession>
<protein>
    <submittedName>
        <fullName evidence="8">3-ketoacyl-CoA thiolase @ Acetyl-CoA acetyltransferase</fullName>
        <ecNumber evidence="8">2.3.1.16</ecNumber>
        <ecNumber evidence="8">2.3.1.9</ecNumber>
    </submittedName>
</protein>
<evidence type="ECO:0000256" key="1">
    <source>
        <dbReference type="ARBA" id="ARBA00010982"/>
    </source>
</evidence>
<feature type="domain" description="Thiolase N-terminal" evidence="6">
    <location>
        <begin position="2"/>
        <end position="221"/>
    </location>
</feature>
<evidence type="ECO:0000256" key="4">
    <source>
        <dbReference type="PIRSR" id="PIRSR000429-1"/>
    </source>
</evidence>
<name>N1MF33_9SPHN</name>
<evidence type="ECO:0000313" key="8">
    <source>
        <dbReference type="EMBL" id="CCW15840.1"/>
    </source>
</evidence>